<evidence type="ECO:0000313" key="1">
    <source>
        <dbReference type="EMBL" id="SFP84348.1"/>
    </source>
</evidence>
<proteinExistence type="predicted"/>
<dbReference type="OrthoDB" id="9802417at2"/>
<dbReference type="AlphaFoldDB" id="A0A1I5TMY7"/>
<dbReference type="Pfam" id="PF04365">
    <property type="entry name" value="BrnT_toxin"/>
    <property type="match status" value="1"/>
</dbReference>
<dbReference type="Proteomes" id="UP000198784">
    <property type="component" value="Unassembled WGS sequence"/>
</dbReference>
<dbReference type="Gene3D" id="3.10.450.530">
    <property type="entry name" value="Ribonuclease toxin, BrnT, of type II toxin-antitoxin system"/>
    <property type="match status" value="1"/>
</dbReference>
<gene>
    <name evidence="1" type="ORF">SAMN05216190_1218</name>
</gene>
<name>A0A1I5TMY7_9PSED</name>
<reference evidence="2" key="1">
    <citation type="submission" date="2016-10" db="EMBL/GenBank/DDBJ databases">
        <authorList>
            <person name="Varghese N."/>
            <person name="Submissions S."/>
        </authorList>
    </citation>
    <scope>NUCLEOTIDE SEQUENCE [LARGE SCALE GENOMIC DNA]</scope>
    <source>
        <strain evidence="2">DSM 17834</strain>
    </source>
</reference>
<keyword evidence="2" id="KW-1185">Reference proteome</keyword>
<dbReference type="InterPro" id="IPR038573">
    <property type="entry name" value="BrnT_sf"/>
</dbReference>
<sequence>MHLHFEWDAKKAASNLRKHGVSFEEAAQVFRDPLALSLLDENHSQSEERWITLGQAGDRKLVVVVHTWREDDSDHIHVRLISARLATSHETQQYEG</sequence>
<organism evidence="1 2">
    <name type="scientific">Pseudomonas borbori</name>
    <dbReference type="NCBI Taxonomy" id="289003"/>
    <lineage>
        <taxon>Bacteria</taxon>
        <taxon>Pseudomonadati</taxon>
        <taxon>Pseudomonadota</taxon>
        <taxon>Gammaproteobacteria</taxon>
        <taxon>Pseudomonadales</taxon>
        <taxon>Pseudomonadaceae</taxon>
        <taxon>Pseudomonas</taxon>
    </lineage>
</organism>
<protein>
    <submittedName>
        <fullName evidence="1">Uncharacterized protein</fullName>
    </submittedName>
</protein>
<evidence type="ECO:0000313" key="2">
    <source>
        <dbReference type="Proteomes" id="UP000198784"/>
    </source>
</evidence>
<accession>A0A1I5TMY7</accession>
<dbReference type="EMBL" id="FOWX01000021">
    <property type="protein sequence ID" value="SFP84348.1"/>
    <property type="molecule type" value="Genomic_DNA"/>
</dbReference>
<dbReference type="InterPro" id="IPR007460">
    <property type="entry name" value="BrnT_toxin"/>
</dbReference>
<dbReference type="STRING" id="289003.SAMN05216190_1218"/>